<protein>
    <submittedName>
        <fullName evidence="1">Uncharacterized protein</fullName>
    </submittedName>
</protein>
<accession>A0A5M3WB19</accession>
<dbReference type="AlphaFoldDB" id="A0A5M3WB19"/>
<reference evidence="1 2" key="1">
    <citation type="submission" date="2019-10" db="EMBL/GenBank/DDBJ databases">
        <title>Whole genome shotgun sequence of Acrocarpospora corrugata NBRC 13972.</title>
        <authorList>
            <person name="Ichikawa N."/>
            <person name="Kimura A."/>
            <person name="Kitahashi Y."/>
            <person name="Komaki H."/>
            <person name="Oguchi A."/>
        </authorList>
    </citation>
    <scope>NUCLEOTIDE SEQUENCE [LARGE SCALE GENOMIC DNA]</scope>
    <source>
        <strain evidence="1 2">NBRC 13972</strain>
    </source>
</reference>
<dbReference type="Proteomes" id="UP000334990">
    <property type="component" value="Unassembled WGS sequence"/>
</dbReference>
<dbReference type="EMBL" id="BLAD01000141">
    <property type="protein sequence ID" value="GES06235.1"/>
    <property type="molecule type" value="Genomic_DNA"/>
</dbReference>
<sequence length="152" mass="16416">MRVLARPLRAGRRRRRLRRGQVLVEATEAQTPFRTHYTGLEIGAPRPASGATALVTSPTSTVPTTDGDIAFVVDGWNFPSNVKVGLESTGLNAACTGGTSLRRTQATADRNGRFTVAVVRKGCVTVAYQLEATEMQTPFKTYTTTLTLSESK</sequence>
<organism evidence="1 2">
    <name type="scientific">Acrocarpospora corrugata</name>
    <dbReference type="NCBI Taxonomy" id="35763"/>
    <lineage>
        <taxon>Bacteria</taxon>
        <taxon>Bacillati</taxon>
        <taxon>Actinomycetota</taxon>
        <taxon>Actinomycetes</taxon>
        <taxon>Streptosporangiales</taxon>
        <taxon>Streptosporangiaceae</taxon>
        <taxon>Acrocarpospora</taxon>
    </lineage>
</organism>
<proteinExistence type="predicted"/>
<dbReference type="RefSeq" id="WP_155342152.1">
    <property type="nucleotide sequence ID" value="NZ_BAAABN010000052.1"/>
</dbReference>
<comment type="caution">
    <text evidence="1">The sequence shown here is derived from an EMBL/GenBank/DDBJ whole genome shotgun (WGS) entry which is preliminary data.</text>
</comment>
<evidence type="ECO:0000313" key="2">
    <source>
        <dbReference type="Proteomes" id="UP000334990"/>
    </source>
</evidence>
<name>A0A5M3WB19_9ACTN</name>
<evidence type="ECO:0000313" key="1">
    <source>
        <dbReference type="EMBL" id="GES06235.1"/>
    </source>
</evidence>
<keyword evidence="2" id="KW-1185">Reference proteome</keyword>
<gene>
    <name evidence="1" type="ORF">Acor_83040</name>
</gene>